<gene>
    <name evidence="1" type="ORF">SAMN05216260_12628</name>
</gene>
<dbReference type="AlphaFoldDB" id="A0A1G7WDW1"/>
<reference evidence="1 2" key="1">
    <citation type="submission" date="2016-10" db="EMBL/GenBank/DDBJ databases">
        <authorList>
            <person name="de Groot N.N."/>
        </authorList>
    </citation>
    <scope>NUCLEOTIDE SEQUENCE [LARGE SCALE GENOMIC DNA]</scope>
    <source>
        <strain evidence="1 2">CGMCC 4.1859</strain>
    </source>
</reference>
<evidence type="ECO:0000313" key="1">
    <source>
        <dbReference type="EMBL" id="SDG69340.1"/>
    </source>
</evidence>
<evidence type="ECO:0000313" key="2">
    <source>
        <dbReference type="Proteomes" id="UP000198614"/>
    </source>
</evidence>
<proteinExistence type="predicted"/>
<dbReference type="GO" id="GO:0005506">
    <property type="term" value="F:iron ion binding"/>
    <property type="evidence" value="ECO:0007669"/>
    <property type="project" value="InterPro"/>
</dbReference>
<organism evidence="1 2">
    <name type="scientific">Streptomyces griseoaurantiacus</name>
    <dbReference type="NCBI Taxonomy" id="68213"/>
    <lineage>
        <taxon>Bacteria</taxon>
        <taxon>Bacillati</taxon>
        <taxon>Actinomycetota</taxon>
        <taxon>Actinomycetes</taxon>
        <taxon>Kitasatosporales</taxon>
        <taxon>Streptomycetaceae</taxon>
        <taxon>Streptomyces</taxon>
        <taxon>Streptomyces aurantiacus group</taxon>
    </lineage>
</organism>
<dbReference type="GO" id="GO:0020037">
    <property type="term" value="F:heme binding"/>
    <property type="evidence" value="ECO:0007669"/>
    <property type="project" value="InterPro"/>
</dbReference>
<dbReference type="GO" id="GO:0004497">
    <property type="term" value="F:monooxygenase activity"/>
    <property type="evidence" value="ECO:0007669"/>
    <property type="project" value="InterPro"/>
</dbReference>
<dbReference type="InterPro" id="IPR036396">
    <property type="entry name" value="Cyt_P450_sf"/>
</dbReference>
<accession>A0A1G7WDW1</accession>
<dbReference type="Proteomes" id="UP000198614">
    <property type="component" value="Unassembled WGS sequence"/>
</dbReference>
<protein>
    <submittedName>
        <fullName evidence="1">Uncharacterized protein</fullName>
    </submittedName>
</protein>
<dbReference type="GO" id="GO:0016705">
    <property type="term" value="F:oxidoreductase activity, acting on paired donors, with incorporation or reduction of molecular oxygen"/>
    <property type="evidence" value="ECO:0007669"/>
    <property type="project" value="InterPro"/>
</dbReference>
<dbReference type="EMBL" id="FNAX01000026">
    <property type="protein sequence ID" value="SDG69340.1"/>
    <property type="molecule type" value="Genomic_DNA"/>
</dbReference>
<name>A0A1G7WDW1_9ACTN</name>
<dbReference type="Gene3D" id="1.10.630.10">
    <property type="entry name" value="Cytochrome P450"/>
    <property type="match status" value="1"/>
</dbReference>
<sequence length="58" mass="6365">MADAVIDPGQYGEAFPEEARTALRSLLDRCPGLALDGPPGPRVPGMPMRGFRSLRIRW</sequence>